<feature type="region of interest" description="Disordered" evidence="1">
    <location>
        <begin position="507"/>
        <end position="535"/>
    </location>
</feature>
<dbReference type="EMBL" id="JBIMZQ010000041">
    <property type="protein sequence ID" value="KAL3660423.1"/>
    <property type="molecule type" value="Genomic_DNA"/>
</dbReference>
<feature type="compositionally biased region" description="Polar residues" evidence="1">
    <location>
        <begin position="300"/>
        <end position="322"/>
    </location>
</feature>
<protein>
    <submittedName>
        <fullName evidence="2">Uncharacterized protein</fullName>
    </submittedName>
</protein>
<dbReference type="Proteomes" id="UP001632037">
    <property type="component" value="Unassembled WGS sequence"/>
</dbReference>
<evidence type="ECO:0000256" key="1">
    <source>
        <dbReference type="SAM" id="MobiDB-lite"/>
    </source>
</evidence>
<feature type="compositionally biased region" description="Basic residues" evidence="1">
    <location>
        <begin position="135"/>
        <end position="145"/>
    </location>
</feature>
<feature type="compositionally biased region" description="Low complexity" evidence="1">
    <location>
        <begin position="119"/>
        <end position="130"/>
    </location>
</feature>
<name>A0ABD3F0Z3_9STRA</name>
<proteinExistence type="predicted"/>
<organism evidence="2 3">
    <name type="scientific">Phytophthora oleae</name>
    <dbReference type="NCBI Taxonomy" id="2107226"/>
    <lineage>
        <taxon>Eukaryota</taxon>
        <taxon>Sar</taxon>
        <taxon>Stramenopiles</taxon>
        <taxon>Oomycota</taxon>
        <taxon>Peronosporomycetes</taxon>
        <taxon>Peronosporales</taxon>
        <taxon>Peronosporaceae</taxon>
        <taxon>Phytophthora</taxon>
    </lineage>
</organism>
<accession>A0ABD3F0Z3</accession>
<feature type="region of interest" description="Disordered" evidence="1">
    <location>
        <begin position="294"/>
        <end position="343"/>
    </location>
</feature>
<keyword evidence="3" id="KW-1185">Reference proteome</keyword>
<evidence type="ECO:0000313" key="2">
    <source>
        <dbReference type="EMBL" id="KAL3660423.1"/>
    </source>
</evidence>
<feature type="compositionally biased region" description="Basic and acidic residues" evidence="1">
    <location>
        <begin position="86"/>
        <end position="95"/>
    </location>
</feature>
<gene>
    <name evidence="2" type="ORF">V7S43_014576</name>
</gene>
<feature type="region of interest" description="Disordered" evidence="1">
    <location>
        <begin position="254"/>
        <end position="274"/>
    </location>
</feature>
<feature type="region of interest" description="Disordered" evidence="1">
    <location>
        <begin position="86"/>
        <end position="167"/>
    </location>
</feature>
<evidence type="ECO:0000313" key="3">
    <source>
        <dbReference type="Proteomes" id="UP001632037"/>
    </source>
</evidence>
<comment type="caution">
    <text evidence="2">The sequence shown here is derived from an EMBL/GenBank/DDBJ whole genome shotgun (WGS) entry which is preliminary data.</text>
</comment>
<feature type="compositionally biased region" description="Low complexity" evidence="1">
    <location>
        <begin position="515"/>
        <end position="527"/>
    </location>
</feature>
<dbReference type="AlphaFoldDB" id="A0ABD3F0Z3"/>
<sequence length="615" mass="66847">MEIVAVDRSLQLSAVDEDESEAVAICCVEFLLSETNAYYQQKCINRDAIQSVSSCLRDNILDTVFAAALESKEAVEDSRFKYESRPEAELNDRHAVRNVPSKSIEKPASIRSSLPLKTASSPASRAGSSPDKLRTRIGARRRRKPSIAESDKTPPVQTFELEGDPDYEKPEIKEWREKCLKSLETSTKKPGFAKWVNLARVFSVPENRVSMEVGVIASTPANIVEALAATPVQTKTNIDSFSSILDPTESVEAFEDANNSTTRRTRRRSSAVFESTARNLQPMSTTIHSIAEVPQRQAKRLSQSANTTDSSLQRKATLLTDSLSRRKLTRKPSTSESLSGNANNALNSSRSLWRYEQEAGSATNRTFVTDGSEFNASTFPTTMSVASGVVLLQGENVVEGPGWVENAATMSRKRFDLQQQLAADAVLNSPSERDLNSPRCSSVGSPLVFGHYSASPLSELHFRDYEEVPPEPIPIPQLSPISSSTLAIPRTHLNLSLSTPSLRVRTSVTKAGGPSSISGENGTSSSGHNSLGITKPRPTTALRALAASPSGRTRATSAAPGHSKKAIQSLKSAGTPTAKYLREFPKPNPGVIRLVRDQATGFLNSEEPQRTAWMS</sequence>
<reference evidence="2 3" key="1">
    <citation type="submission" date="2024-09" db="EMBL/GenBank/DDBJ databases">
        <title>Genome sequencing and assembly of Phytophthora oleae, isolate VK10A, causative agent of rot of olive drupes.</title>
        <authorList>
            <person name="Conti Taguali S."/>
            <person name="Riolo M."/>
            <person name="La Spada F."/>
            <person name="Cacciola S.O."/>
            <person name="Dionisio G."/>
        </authorList>
    </citation>
    <scope>NUCLEOTIDE SEQUENCE [LARGE SCALE GENOMIC DNA]</scope>
    <source>
        <strain evidence="2 3">VK10A</strain>
    </source>
</reference>